<dbReference type="SUPFAM" id="SSF56003">
    <property type="entry name" value="Molybdenum cofactor-binding domain"/>
    <property type="match status" value="1"/>
</dbReference>
<keyword evidence="7 20" id="KW-0001">2Fe-2S</keyword>
<feature type="binding site" evidence="20">
    <location>
        <position position="114"/>
    </location>
    <ligand>
        <name>[2Fe-2S] cluster</name>
        <dbReference type="ChEBI" id="CHEBI:190135"/>
        <label>2</label>
    </ligand>
</feature>
<dbReference type="Gene3D" id="3.30.365.10">
    <property type="entry name" value="Aldehyde oxidase/xanthine dehydrogenase, molybdopterin binding domain"/>
    <property type="match status" value="4"/>
</dbReference>
<dbReference type="InterPro" id="IPR016166">
    <property type="entry name" value="FAD-bd_PCMH"/>
</dbReference>
<dbReference type="InterPro" id="IPR002346">
    <property type="entry name" value="Mopterin_DH_FAD-bd"/>
</dbReference>
<dbReference type="PROSITE" id="PS00197">
    <property type="entry name" value="2FE2S_FER_1"/>
    <property type="match status" value="1"/>
</dbReference>
<dbReference type="Gene3D" id="3.10.20.30">
    <property type="match status" value="1"/>
</dbReference>
<protein>
    <recommendedName>
        <fullName evidence="17">Indole-3-acetaldehyde oxidase</fullName>
    </recommendedName>
</protein>
<evidence type="ECO:0000256" key="19">
    <source>
        <dbReference type="PIRSR" id="PIRSR000127-2"/>
    </source>
</evidence>
<evidence type="ECO:0000256" key="11">
    <source>
        <dbReference type="ARBA" id="ARBA00023004"/>
    </source>
</evidence>
<name>A0A9P0EW29_BEMTA</name>
<proteinExistence type="inferred from homology"/>
<comment type="cofactor">
    <cofactor evidence="1 19">
        <name>FAD</name>
        <dbReference type="ChEBI" id="CHEBI:57692"/>
    </cofactor>
</comment>
<evidence type="ECO:0000256" key="3">
    <source>
        <dbReference type="ARBA" id="ARBA00006849"/>
    </source>
</evidence>
<evidence type="ECO:0000256" key="4">
    <source>
        <dbReference type="ARBA" id="ARBA00011738"/>
    </source>
</evidence>
<organism evidence="22 23">
    <name type="scientific">Bemisia tabaci</name>
    <name type="common">Sweetpotato whitefly</name>
    <name type="synonym">Aleurodes tabaci</name>
    <dbReference type="NCBI Taxonomy" id="7038"/>
    <lineage>
        <taxon>Eukaryota</taxon>
        <taxon>Metazoa</taxon>
        <taxon>Ecdysozoa</taxon>
        <taxon>Arthropoda</taxon>
        <taxon>Hexapoda</taxon>
        <taxon>Insecta</taxon>
        <taxon>Pterygota</taxon>
        <taxon>Neoptera</taxon>
        <taxon>Paraneoptera</taxon>
        <taxon>Hemiptera</taxon>
        <taxon>Sternorrhyncha</taxon>
        <taxon>Aleyrodoidea</taxon>
        <taxon>Aleyrodidae</taxon>
        <taxon>Aleyrodinae</taxon>
        <taxon>Bemisia</taxon>
    </lineage>
</organism>
<dbReference type="SUPFAM" id="SSF47741">
    <property type="entry name" value="CO dehydrogenase ISP C-domain like"/>
    <property type="match status" value="1"/>
</dbReference>
<dbReference type="FunFam" id="3.30.365.10:FF:000008">
    <property type="entry name" value="Aldehyde oxidase1"/>
    <property type="match status" value="1"/>
</dbReference>
<dbReference type="PIRSF" id="PIRSF000127">
    <property type="entry name" value="Xanthine_DH"/>
    <property type="match status" value="1"/>
</dbReference>
<feature type="binding site" evidence="20">
    <location>
        <position position="49"/>
    </location>
    <ligand>
        <name>[2Fe-2S] cluster</name>
        <dbReference type="ChEBI" id="CHEBI:190135"/>
        <label>1</label>
    </ligand>
</feature>
<keyword evidence="6" id="KW-0285">Flavoprotein</keyword>
<comment type="cofactor">
    <cofactor evidence="20">
        <name>[2Fe-2S] cluster</name>
        <dbReference type="ChEBI" id="CHEBI:190135"/>
    </cofactor>
    <text evidence="20">Binds 2 [2Fe-2S] clusters.</text>
</comment>
<evidence type="ECO:0000256" key="5">
    <source>
        <dbReference type="ARBA" id="ARBA00022505"/>
    </source>
</evidence>
<accession>A0A9P0EW29</accession>
<dbReference type="PANTHER" id="PTHR11908:SF132">
    <property type="entry name" value="ALDEHYDE OXIDASE 1-RELATED"/>
    <property type="match status" value="1"/>
</dbReference>
<feature type="binding site" evidence="20">
    <location>
        <position position="1051"/>
    </location>
    <ligand>
        <name>Mo-molybdopterin</name>
        <dbReference type="ChEBI" id="CHEBI:71302"/>
    </ligand>
    <ligandPart>
        <name>Mo</name>
        <dbReference type="ChEBI" id="CHEBI:28685"/>
    </ligandPart>
</feature>
<feature type="binding site" evidence="20">
    <location>
        <position position="44"/>
    </location>
    <ligand>
        <name>[2Fe-2S] cluster</name>
        <dbReference type="ChEBI" id="CHEBI:190135"/>
        <label>1</label>
    </ligand>
</feature>
<dbReference type="InterPro" id="IPR036010">
    <property type="entry name" value="2Fe-2S_ferredoxin-like_sf"/>
</dbReference>
<feature type="binding site" evidence="20">
    <location>
        <position position="149"/>
    </location>
    <ligand>
        <name>[2Fe-2S] cluster</name>
        <dbReference type="ChEBI" id="CHEBI:190135"/>
        <label>2</label>
    </ligand>
</feature>
<dbReference type="Pfam" id="PF02738">
    <property type="entry name" value="MoCoBD_1"/>
    <property type="match status" value="1"/>
</dbReference>
<feature type="binding site" evidence="20">
    <location>
        <position position="897"/>
    </location>
    <ligand>
        <name>Mo-molybdopterin</name>
        <dbReference type="ChEBI" id="CHEBI:71302"/>
    </ligand>
    <ligandPart>
        <name>Mo</name>
        <dbReference type="ChEBI" id="CHEBI:28685"/>
    </ligandPart>
</feature>
<dbReference type="Pfam" id="PF01315">
    <property type="entry name" value="Ald_Xan_dh_C"/>
    <property type="match status" value="1"/>
</dbReference>
<dbReference type="InterPro" id="IPR002888">
    <property type="entry name" value="2Fe-2S-bd"/>
</dbReference>
<reference evidence="22" key="1">
    <citation type="submission" date="2021-12" db="EMBL/GenBank/DDBJ databases">
        <authorList>
            <person name="King R."/>
        </authorList>
    </citation>
    <scope>NUCLEOTIDE SEQUENCE</scope>
</reference>
<sequence length="1283" mass="140432">MKGSEVALTINGVLYKVPESLPADTTLNEFIRTAAHLKGTKFMCLEGGCGACIVTAKRKDPATGKDLIFAVNSCLTPIFACHGWAITTVEGIGSKATGYNKVQSRLASFSGTQCGYCSPGMVMNMYSLMKGNEQVTMKAVENSFGGNICRCTGYRPILDAFKSLCTDSPKDFYPDKCADIEDFPKVCPKTAEICTKICNDKNRCHTDEHFNEEYDFLYVDNLALSLANNTKWYKVDGKKEIFEIFDMIDDPQSYQLVAGNTAHGVYRNSDFDFYIDINSVAELSDWNLQDNALNLGANITLTKAMSIFESVSKKYPKFSYLKAFADHIDLIANVPVRNVGTLAGNLSIKNQHTEFPSDIYLMFVTVGAMYTYETPMGSSDIREVEELIETDMRKKLITSFVLPSLDDSYIVKTYKIMPRAQNAHAYVNAGFKIKLGNKDTMTVSEASIVYGGIRRNFVHASQTENFLVGKSLLDSHVVQGALDKLASEVDPDVVLTDASPAYRKGLAQSLFYKFVLSLKPTSISPKYRSGGEKLVRPLSSGKQSFDSDEKMWPVNKAMPKLEAYSQCSGEAEFSNDVLAPPGELYGAFVLAPVGPGILDSIDTSAAMAMNGVKSFFSAKNIPGLNSFTPVDAATGAQENELLFAEKEVLFAGQPVGLLIATSQHLANKAAKRVKVHVKDVKKPLTSTQEVLSSGDKSRIKPIKTVERKLENAASGKNIIKGVFEIKEQYHFTMETQVCLAVPTEEGLDVYPSSQFLSMIQRSISQCLKLPENCINVQNRRVGGGYGSKISRNSQVATACALAAYILRKPVRVMLTIETNMQSVGKRIPCLSTYEVSVDDAGKIQYLNLDIHQDLGSSWNENAVSGTLAFLASGYDSRTWNINGFAVRTDKSSNTWCRAPGSAEAIATIEHILDHIATVLNKDPVDVRAANFSDDYKEQLVAMITQLKETSDFDNRKQQIKEFNEKNRWRKKGISLVPMRYPMGLWGNYHALISIYQSDGTVSIAHGGIEMGQGINTKAAQVCAYKFGIDVSMVKIKPTNVLTAPNNAVSGGSMASEAVSLGVIKCCDVLLARLAPIKAKLGPDADWQKIIGTAAAENVDLCANYMYTNKDFGEKVSSYDIFGVAALEVEVDVLTGNYLIQRCDIIEDAGVSLSPEVDIGQVEGAFVMGLGYWLTEEIIFDPNTGSVLTDRTWNYKPPGAKDIPVDLHVTLLKNGSNPVGVLRSKATGEPPLCMSCGVMFALRDAINSSLADAGKQKQWIDIKVPFTPERVFLAASAGTQEYKL</sequence>
<feature type="binding site" evidence="20">
    <location>
        <position position="754"/>
    </location>
    <ligand>
        <name>Mo-molybdopterin</name>
        <dbReference type="ChEBI" id="CHEBI:71302"/>
    </ligand>
    <ligandPart>
        <name>Mo</name>
        <dbReference type="ChEBI" id="CHEBI:28685"/>
    </ligandPart>
</feature>
<dbReference type="Gene3D" id="3.30.465.10">
    <property type="match status" value="1"/>
</dbReference>
<dbReference type="Gene3D" id="3.30.390.50">
    <property type="entry name" value="CO dehydrogenase flavoprotein, C-terminal domain"/>
    <property type="match status" value="1"/>
</dbReference>
<feature type="binding site" evidence="20">
    <location>
        <position position="52"/>
    </location>
    <ligand>
        <name>[2Fe-2S] cluster</name>
        <dbReference type="ChEBI" id="CHEBI:190135"/>
        <label>1</label>
    </ligand>
</feature>
<dbReference type="InterPro" id="IPR001041">
    <property type="entry name" value="2Fe-2S_ferredoxin-type"/>
</dbReference>
<evidence type="ECO:0000256" key="14">
    <source>
        <dbReference type="ARBA" id="ARBA00023140"/>
    </source>
</evidence>
<dbReference type="GO" id="GO:0005506">
    <property type="term" value="F:iron ion binding"/>
    <property type="evidence" value="ECO:0007669"/>
    <property type="project" value="InterPro"/>
</dbReference>
<dbReference type="InterPro" id="IPR016169">
    <property type="entry name" value="FAD-bd_PCMH_sub2"/>
</dbReference>
<dbReference type="EMBL" id="OU963862">
    <property type="protein sequence ID" value="CAH0381546.1"/>
    <property type="molecule type" value="Genomic_DNA"/>
</dbReference>
<dbReference type="InterPro" id="IPR005107">
    <property type="entry name" value="CO_DH_flav_C"/>
</dbReference>
<comment type="similarity">
    <text evidence="3">Belongs to the xanthine dehydrogenase family.</text>
</comment>
<evidence type="ECO:0000256" key="2">
    <source>
        <dbReference type="ARBA" id="ARBA00004275"/>
    </source>
</evidence>
<feature type="domain" description="FAD-binding PCMH-type" evidence="21">
    <location>
        <begin position="225"/>
        <end position="407"/>
    </location>
</feature>
<evidence type="ECO:0000256" key="16">
    <source>
        <dbReference type="ARBA" id="ARBA00052415"/>
    </source>
</evidence>
<dbReference type="Pfam" id="PF20256">
    <property type="entry name" value="MoCoBD_2"/>
    <property type="match status" value="1"/>
</dbReference>
<dbReference type="FunFam" id="3.30.465.10:FF:000013">
    <property type="entry name" value="Aldehyde oxidase"/>
    <property type="match status" value="1"/>
</dbReference>
<keyword evidence="23" id="KW-1185">Reference proteome</keyword>
<keyword evidence="13" id="KW-0520">NAD</keyword>
<evidence type="ECO:0000256" key="18">
    <source>
        <dbReference type="PIRSR" id="PIRSR000127-1"/>
    </source>
</evidence>
<dbReference type="InterPro" id="IPR036683">
    <property type="entry name" value="CO_DH_flav_C_dom_sf"/>
</dbReference>
<keyword evidence="5 20" id="KW-0500">Molybdenum</keyword>
<evidence type="ECO:0000256" key="7">
    <source>
        <dbReference type="ARBA" id="ARBA00022714"/>
    </source>
</evidence>
<evidence type="ECO:0000259" key="21">
    <source>
        <dbReference type="PROSITE" id="PS51387"/>
    </source>
</evidence>
<evidence type="ECO:0000256" key="10">
    <source>
        <dbReference type="ARBA" id="ARBA00023002"/>
    </source>
</evidence>
<feature type="binding site" evidence="19">
    <location>
        <position position="415"/>
    </location>
    <ligand>
        <name>FAD</name>
        <dbReference type="ChEBI" id="CHEBI:57692"/>
    </ligand>
</feature>
<dbReference type="InterPro" id="IPR037165">
    <property type="entry name" value="AldOxase/xan_DH_Mopterin-bd_sf"/>
</dbReference>
<feature type="binding site" evidence="20">
    <location>
        <position position="117"/>
    </location>
    <ligand>
        <name>[2Fe-2S] cluster</name>
        <dbReference type="ChEBI" id="CHEBI:190135"/>
        <label>2</label>
    </ligand>
</feature>
<dbReference type="GO" id="GO:0005777">
    <property type="term" value="C:peroxisome"/>
    <property type="evidence" value="ECO:0007669"/>
    <property type="project" value="UniProtKB-SubCell"/>
</dbReference>
<evidence type="ECO:0000313" key="22">
    <source>
        <dbReference type="EMBL" id="CAH0381546.1"/>
    </source>
</evidence>
<dbReference type="FunFam" id="3.30.365.10:FF:000001">
    <property type="entry name" value="Xanthine dehydrogenase oxidase"/>
    <property type="match status" value="1"/>
</dbReference>
<dbReference type="FunFam" id="3.30.390.50:FF:000003">
    <property type="entry name" value="Aldehyde oxidase1"/>
    <property type="match status" value="1"/>
</dbReference>
<evidence type="ECO:0000256" key="15">
    <source>
        <dbReference type="ARBA" id="ARBA00034078"/>
    </source>
</evidence>
<dbReference type="GO" id="GO:0071949">
    <property type="term" value="F:FAD binding"/>
    <property type="evidence" value="ECO:0007669"/>
    <property type="project" value="InterPro"/>
</dbReference>
<dbReference type="GO" id="GO:0050302">
    <property type="term" value="F:indole-3-acetaldehyde oxidase activity"/>
    <property type="evidence" value="ECO:0007669"/>
    <property type="project" value="UniProtKB-EC"/>
</dbReference>
<evidence type="ECO:0000256" key="8">
    <source>
        <dbReference type="ARBA" id="ARBA00022723"/>
    </source>
</evidence>
<evidence type="ECO:0000256" key="17">
    <source>
        <dbReference type="ARBA" id="ARBA00072265"/>
    </source>
</evidence>
<evidence type="ECO:0000256" key="20">
    <source>
        <dbReference type="PIRSR" id="PIRSR000127-3"/>
    </source>
</evidence>
<comment type="subcellular location">
    <subcellularLocation>
        <location evidence="2">Peroxisome</location>
    </subcellularLocation>
</comment>
<keyword evidence="14" id="KW-0576">Peroxisome</keyword>
<dbReference type="SUPFAM" id="SSF55447">
    <property type="entry name" value="CO dehydrogenase flavoprotein C-terminal domain-like"/>
    <property type="match status" value="1"/>
</dbReference>
<dbReference type="Proteomes" id="UP001152759">
    <property type="component" value="Chromosome 1"/>
</dbReference>
<dbReference type="Pfam" id="PF01799">
    <property type="entry name" value="Fer2_2"/>
    <property type="match status" value="1"/>
</dbReference>
<evidence type="ECO:0000256" key="1">
    <source>
        <dbReference type="ARBA" id="ARBA00001974"/>
    </source>
</evidence>
<dbReference type="SUPFAM" id="SSF54292">
    <property type="entry name" value="2Fe-2S ferredoxin-like"/>
    <property type="match status" value="1"/>
</dbReference>
<dbReference type="InterPro" id="IPR012675">
    <property type="entry name" value="Beta-grasp_dom_sf"/>
</dbReference>
<evidence type="ECO:0000313" key="23">
    <source>
        <dbReference type="Proteomes" id="UP001152759"/>
    </source>
</evidence>
<dbReference type="SMART" id="SM01092">
    <property type="entry name" value="CO_deh_flav_C"/>
    <property type="match status" value="1"/>
</dbReference>
<dbReference type="InterPro" id="IPR000674">
    <property type="entry name" value="Ald_Oxase/Xan_DH_a/b"/>
</dbReference>
<dbReference type="Gene3D" id="1.10.150.120">
    <property type="entry name" value="[2Fe-2S]-binding domain"/>
    <property type="match status" value="1"/>
</dbReference>
<dbReference type="Pfam" id="PF03450">
    <property type="entry name" value="CO_deh_flav_C"/>
    <property type="match status" value="1"/>
</dbReference>
<dbReference type="Pfam" id="PF00111">
    <property type="entry name" value="Fer2"/>
    <property type="match status" value="1"/>
</dbReference>
<keyword evidence="11 20" id="KW-0408">Iron</keyword>
<comment type="subunit">
    <text evidence="4">Homodimer.</text>
</comment>
<keyword evidence="12 20" id="KW-0411">Iron-sulfur</keyword>
<dbReference type="InterPro" id="IPR036884">
    <property type="entry name" value="2Fe-2S-bd_dom_sf"/>
</dbReference>
<dbReference type="InterPro" id="IPR006058">
    <property type="entry name" value="2Fe2S_fd_BS"/>
</dbReference>
<gene>
    <name evidence="22" type="ORF">BEMITA_LOCUS1185</name>
</gene>
<evidence type="ECO:0000256" key="9">
    <source>
        <dbReference type="ARBA" id="ARBA00022827"/>
    </source>
</evidence>
<evidence type="ECO:0000256" key="13">
    <source>
        <dbReference type="ARBA" id="ARBA00023027"/>
    </source>
</evidence>
<comment type="cofactor">
    <cofactor evidence="15">
        <name>[2Fe-2S] cluster</name>
        <dbReference type="ChEBI" id="CHEBI:190135"/>
    </cofactor>
</comment>
<dbReference type="SMART" id="SM01008">
    <property type="entry name" value="Ald_Xan_dh_C"/>
    <property type="match status" value="1"/>
</dbReference>
<dbReference type="InterPro" id="IPR008274">
    <property type="entry name" value="AldOxase/xan_DH_MoCoBD1"/>
</dbReference>
<evidence type="ECO:0000256" key="6">
    <source>
        <dbReference type="ARBA" id="ARBA00022630"/>
    </source>
</evidence>
<comment type="cofactor">
    <cofactor evidence="20">
        <name>Mo-molybdopterin</name>
        <dbReference type="ChEBI" id="CHEBI:71302"/>
    </cofactor>
    <text evidence="20">Binds 1 Mo-molybdopterin (Mo-MPT) cofactor per subunit.</text>
</comment>
<evidence type="ECO:0000256" key="12">
    <source>
        <dbReference type="ARBA" id="ARBA00023014"/>
    </source>
</evidence>
<dbReference type="FunFam" id="3.10.20.30:FF:000012">
    <property type="entry name" value="Xanthine dehydrogenase/oxidase"/>
    <property type="match status" value="1"/>
</dbReference>
<dbReference type="SUPFAM" id="SSF54665">
    <property type="entry name" value="CO dehydrogenase molybdoprotein N-domain-like"/>
    <property type="match status" value="1"/>
</dbReference>
<dbReference type="PROSITE" id="PS51387">
    <property type="entry name" value="FAD_PCMH"/>
    <property type="match status" value="1"/>
</dbReference>
<dbReference type="InterPro" id="IPR046867">
    <property type="entry name" value="AldOxase/xan_DH_MoCoBD2"/>
</dbReference>
<feature type="binding site" evidence="20">
    <location>
        <position position="151"/>
    </location>
    <ligand>
        <name>[2Fe-2S] cluster</name>
        <dbReference type="ChEBI" id="CHEBI:190135"/>
        <label>2</label>
    </ligand>
</feature>
<feature type="active site" description="Proton acceptor" evidence="18">
    <location>
        <position position="1228"/>
    </location>
</feature>
<dbReference type="InterPro" id="IPR016208">
    <property type="entry name" value="Ald_Oxase/xanthine_DH-like"/>
</dbReference>
<dbReference type="GO" id="GO:0051537">
    <property type="term" value="F:2 iron, 2 sulfur cluster binding"/>
    <property type="evidence" value="ECO:0007669"/>
    <property type="project" value="UniProtKB-KW"/>
</dbReference>
<dbReference type="InterPro" id="IPR036856">
    <property type="entry name" value="Ald_Oxase/Xan_DH_a/b_sf"/>
</dbReference>
<comment type="catalytic activity">
    <reaction evidence="16">
        <text>indole-3-acetaldehyde + O2 + H2O = (indol-3-yl)acetate + H2O2 + H(+)</text>
        <dbReference type="Rhea" id="RHEA:16277"/>
        <dbReference type="ChEBI" id="CHEBI:15377"/>
        <dbReference type="ChEBI" id="CHEBI:15378"/>
        <dbReference type="ChEBI" id="CHEBI:15379"/>
        <dbReference type="ChEBI" id="CHEBI:16240"/>
        <dbReference type="ChEBI" id="CHEBI:18086"/>
        <dbReference type="ChEBI" id="CHEBI:30854"/>
        <dbReference type="EC" id="1.2.3.7"/>
    </reaction>
</comment>
<dbReference type="PANTHER" id="PTHR11908">
    <property type="entry name" value="XANTHINE DEHYDROGENASE"/>
    <property type="match status" value="1"/>
</dbReference>
<dbReference type="SUPFAM" id="SSF56176">
    <property type="entry name" value="FAD-binding/transporter-associated domain-like"/>
    <property type="match status" value="1"/>
</dbReference>
<keyword evidence="9 19" id="KW-0274">FAD</keyword>
<dbReference type="Gene3D" id="3.90.1170.50">
    <property type="entry name" value="Aldehyde oxidase/xanthine dehydrogenase, a/b hammerhead"/>
    <property type="match status" value="1"/>
</dbReference>
<dbReference type="KEGG" id="btab:109038855"/>
<feature type="binding site" evidence="20">
    <location>
        <position position="74"/>
    </location>
    <ligand>
        <name>[2Fe-2S] cluster</name>
        <dbReference type="ChEBI" id="CHEBI:190135"/>
        <label>1</label>
    </ligand>
</feature>
<dbReference type="InterPro" id="IPR036318">
    <property type="entry name" value="FAD-bd_PCMH-like_sf"/>
</dbReference>
<keyword evidence="8 20" id="KW-0479">Metal-binding</keyword>
<dbReference type="Pfam" id="PF00941">
    <property type="entry name" value="FAD_binding_5"/>
    <property type="match status" value="1"/>
</dbReference>
<keyword evidence="10" id="KW-0560">Oxidoreductase</keyword>